<organism evidence="1 2">
    <name type="scientific">Calothrix parasitica NIES-267</name>
    <dbReference type="NCBI Taxonomy" id="1973488"/>
    <lineage>
        <taxon>Bacteria</taxon>
        <taxon>Bacillati</taxon>
        <taxon>Cyanobacteriota</taxon>
        <taxon>Cyanophyceae</taxon>
        <taxon>Nostocales</taxon>
        <taxon>Calotrichaceae</taxon>
        <taxon>Calothrix</taxon>
    </lineage>
</organism>
<proteinExistence type="predicted"/>
<reference evidence="1 2" key="1">
    <citation type="submission" date="2017-06" db="EMBL/GenBank/DDBJ databases">
        <title>Genome sequencing of cyanobaciteial culture collection at National Institute for Environmental Studies (NIES).</title>
        <authorList>
            <person name="Hirose Y."/>
            <person name="Shimura Y."/>
            <person name="Fujisawa T."/>
            <person name="Nakamura Y."/>
            <person name="Kawachi M."/>
        </authorList>
    </citation>
    <scope>NUCLEOTIDE SEQUENCE [LARGE SCALE GENOMIC DNA]</scope>
    <source>
        <strain evidence="1 2">NIES-267</strain>
    </source>
</reference>
<sequence>MMENVIEIIFAIGAITRHDQNWLCEVMLSNKALNYEENKKIRKLHEHVRMGFVHIID</sequence>
<dbReference type="AlphaFoldDB" id="A0A1Z4LSU1"/>
<dbReference type="EMBL" id="AP018227">
    <property type="protein sequence ID" value="BAY84309.1"/>
    <property type="molecule type" value="Genomic_DNA"/>
</dbReference>
<evidence type="ECO:0000313" key="2">
    <source>
        <dbReference type="Proteomes" id="UP000218418"/>
    </source>
</evidence>
<name>A0A1Z4LSU1_9CYAN</name>
<protein>
    <submittedName>
        <fullName evidence="1">Uncharacterized protein</fullName>
    </submittedName>
</protein>
<accession>A0A1Z4LSU1</accession>
<dbReference type="Proteomes" id="UP000218418">
    <property type="component" value="Chromosome"/>
</dbReference>
<evidence type="ECO:0000313" key="1">
    <source>
        <dbReference type="EMBL" id="BAY84309.1"/>
    </source>
</evidence>
<keyword evidence="2" id="KW-1185">Reference proteome</keyword>
<gene>
    <name evidence="1" type="ORF">NIES267_38050</name>
</gene>